<dbReference type="CDD" id="cd00093">
    <property type="entry name" value="HTH_XRE"/>
    <property type="match status" value="1"/>
</dbReference>
<dbReference type="SUPFAM" id="SSF47413">
    <property type="entry name" value="lambda repressor-like DNA-binding domains"/>
    <property type="match status" value="1"/>
</dbReference>
<gene>
    <name evidence="3" type="ORF">D1832_14165</name>
</gene>
<dbReference type="GO" id="GO:0003677">
    <property type="term" value="F:DNA binding"/>
    <property type="evidence" value="ECO:0007669"/>
    <property type="project" value="InterPro"/>
</dbReference>
<organism evidence="3 4">
    <name type="scientific">Dermacoccus abyssi</name>
    <dbReference type="NCBI Taxonomy" id="322596"/>
    <lineage>
        <taxon>Bacteria</taxon>
        <taxon>Bacillati</taxon>
        <taxon>Actinomycetota</taxon>
        <taxon>Actinomycetes</taxon>
        <taxon>Micrococcales</taxon>
        <taxon>Dermacoccaceae</taxon>
        <taxon>Dermacoccus</taxon>
    </lineage>
</organism>
<evidence type="ECO:0000313" key="4">
    <source>
        <dbReference type="Proteomes" id="UP000285376"/>
    </source>
</evidence>
<proteinExistence type="predicted"/>
<dbReference type="SMART" id="SM00530">
    <property type="entry name" value="HTH_XRE"/>
    <property type="match status" value="1"/>
</dbReference>
<dbReference type="AlphaFoldDB" id="A0A417Z0G1"/>
<dbReference type="InterPro" id="IPR001387">
    <property type="entry name" value="Cro/C1-type_HTH"/>
</dbReference>
<feature type="domain" description="HTH cro/C1-type" evidence="2">
    <location>
        <begin position="40"/>
        <end position="75"/>
    </location>
</feature>
<sequence length="148" mass="16610">MDTFSARLQALHERVLNPETGKPWMQKAVSEALRERGVEMSPTYFNQLLRGKRQAPSLEILQALASFYGVSLSYFDLTDSQTAESVLQQLDTLQLLQDHRFRRLLTRSHGATDNRQELLAAIVEALEEAERQNGDSASTSGNEQSATD</sequence>
<dbReference type="Pfam" id="PF01381">
    <property type="entry name" value="HTH_3"/>
    <property type="match status" value="1"/>
</dbReference>
<accession>A0A417Z0G1</accession>
<feature type="region of interest" description="Disordered" evidence="1">
    <location>
        <begin position="129"/>
        <end position="148"/>
    </location>
</feature>
<feature type="compositionally biased region" description="Polar residues" evidence="1">
    <location>
        <begin position="134"/>
        <end position="148"/>
    </location>
</feature>
<dbReference type="Proteomes" id="UP000285376">
    <property type="component" value="Unassembled WGS sequence"/>
</dbReference>
<dbReference type="InterPro" id="IPR010982">
    <property type="entry name" value="Lambda_DNA-bd_dom_sf"/>
</dbReference>
<dbReference type="EMBL" id="QWLM01000024">
    <property type="protein sequence ID" value="RHW43744.1"/>
    <property type="molecule type" value="Genomic_DNA"/>
</dbReference>
<dbReference type="RefSeq" id="WP_118914990.1">
    <property type="nucleotide sequence ID" value="NZ_CBCRVH010000012.1"/>
</dbReference>
<comment type="caution">
    <text evidence="3">The sequence shown here is derived from an EMBL/GenBank/DDBJ whole genome shotgun (WGS) entry which is preliminary data.</text>
</comment>
<evidence type="ECO:0000313" key="3">
    <source>
        <dbReference type="EMBL" id="RHW43744.1"/>
    </source>
</evidence>
<dbReference type="PROSITE" id="PS50943">
    <property type="entry name" value="HTH_CROC1"/>
    <property type="match status" value="1"/>
</dbReference>
<reference evidence="3 4" key="1">
    <citation type="submission" date="2018-08" db="EMBL/GenBank/DDBJ databases">
        <title>Whole genome sequence analysis of Dermacoccus abyssi bacteria isolated from Deep Mariana trench Micromonospora spp reveals genes involved in the environmental adaptation and production of secondary metabolites.</title>
        <authorList>
            <person name="Abdel-Mageed W.M."/>
            <person name="Lehri B."/>
            <person name="Nouioui I."/>
            <person name="Goodfellow I."/>
            <person name="Jaspars M."/>
            <person name="Karlyshev A."/>
        </authorList>
    </citation>
    <scope>NUCLEOTIDE SEQUENCE [LARGE SCALE GENOMIC DNA]</scope>
    <source>
        <strain evidence="3 4">MT1.1</strain>
    </source>
</reference>
<evidence type="ECO:0000259" key="2">
    <source>
        <dbReference type="PROSITE" id="PS50943"/>
    </source>
</evidence>
<evidence type="ECO:0000256" key="1">
    <source>
        <dbReference type="SAM" id="MobiDB-lite"/>
    </source>
</evidence>
<dbReference type="Gene3D" id="1.10.260.40">
    <property type="entry name" value="lambda repressor-like DNA-binding domains"/>
    <property type="match status" value="1"/>
</dbReference>
<protein>
    <submittedName>
        <fullName evidence="3">XRE family transcriptional regulator</fullName>
    </submittedName>
</protein>
<name>A0A417Z0G1_9MICO</name>